<dbReference type="GO" id="GO:0005524">
    <property type="term" value="F:ATP binding"/>
    <property type="evidence" value="ECO:0007669"/>
    <property type="project" value="UniProtKB-KW"/>
</dbReference>
<organism evidence="6 7">
    <name type="scientific">Rotaria sordida</name>
    <dbReference type="NCBI Taxonomy" id="392033"/>
    <lineage>
        <taxon>Eukaryota</taxon>
        <taxon>Metazoa</taxon>
        <taxon>Spiralia</taxon>
        <taxon>Gnathifera</taxon>
        <taxon>Rotifera</taxon>
        <taxon>Eurotatoria</taxon>
        <taxon>Bdelloidea</taxon>
        <taxon>Philodinida</taxon>
        <taxon>Philodinidae</taxon>
        <taxon>Rotaria</taxon>
    </lineage>
</organism>
<reference evidence="6" key="1">
    <citation type="submission" date="2021-02" db="EMBL/GenBank/DDBJ databases">
        <authorList>
            <person name="Nowell W R."/>
        </authorList>
    </citation>
    <scope>NUCLEOTIDE SEQUENCE</scope>
</reference>
<evidence type="ECO:0000256" key="1">
    <source>
        <dbReference type="ARBA" id="ARBA00022598"/>
    </source>
</evidence>
<keyword evidence="1" id="KW-0436">Ligase</keyword>
<keyword evidence="3" id="KW-0067">ATP-binding</keyword>
<feature type="domain" description="tRNA synthetases class I catalytic" evidence="5">
    <location>
        <begin position="161"/>
        <end position="262"/>
    </location>
</feature>
<feature type="transmembrane region" description="Helical" evidence="4">
    <location>
        <begin position="57"/>
        <end position="78"/>
    </location>
</feature>
<proteinExistence type="predicted"/>
<dbReference type="AlphaFoldDB" id="A0A814TNS4"/>
<evidence type="ECO:0000256" key="2">
    <source>
        <dbReference type="ARBA" id="ARBA00022741"/>
    </source>
</evidence>
<evidence type="ECO:0000313" key="7">
    <source>
        <dbReference type="Proteomes" id="UP000663864"/>
    </source>
</evidence>
<evidence type="ECO:0000259" key="5">
    <source>
        <dbReference type="Pfam" id="PF01406"/>
    </source>
</evidence>
<evidence type="ECO:0000256" key="4">
    <source>
        <dbReference type="SAM" id="Phobius"/>
    </source>
</evidence>
<dbReference type="GO" id="GO:0004817">
    <property type="term" value="F:cysteine-tRNA ligase activity"/>
    <property type="evidence" value="ECO:0007669"/>
    <property type="project" value="TreeGrafter"/>
</dbReference>
<dbReference type="InterPro" id="IPR024909">
    <property type="entry name" value="Cys-tRNA/MSH_ligase"/>
</dbReference>
<dbReference type="Pfam" id="PF01406">
    <property type="entry name" value="tRNA-synt_1e"/>
    <property type="match status" value="1"/>
</dbReference>
<dbReference type="Proteomes" id="UP000663864">
    <property type="component" value="Unassembled WGS sequence"/>
</dbReference>
<dbReference type="CDD" id="cd00637">
    <property type="entry name" value="7tm_classA_rhodopsin-like"/>
    <property type="match status" value="1"/>
</dbReference>
<dbReference type="InterPro" id="IPR014729">
    <property type="entry name" value="Rossmann-like_a/b/a_fold"/>
</dbReference>
<keyword evidence="4" id="KW-0812">Transmembrane</keyword>
<comment type="caution">
    <text evidence="6">The sequence shown here is derived from an EMBL/GenBank/DDBJ whole genome shotgun (WGS) entry which is preliminary data.</text>
</comment>
<feature type="transmembrane region" description="Helical" evidence="4">
    <location>
        <begin position="136"/>
        <end position="157"/>
    </location>
</feature>
<dbReference type="InterPro" id="IPR032678">
    <property type="entry name" value="tRNA-synt_1_cat_dom"/>
</dbReference>
<gene>
    <name evidence="6" type="ORF">ZHD862_LOCUS20665</name>
</gene>
<dbReference type="PANTHER" id="PTHR10890">
    <property type="entry name" value="CYSTEINYL-TRNA SYNTHETASE"/>
    <property type="match status" value="1"/>
</dbReference>
<dbReference type="EMBL" id="CAJNOT010001187">
    <property type="protein sequence ID" value="CAF1160610.1"/>
    <property type="molecule type" value="Genomic_DNA"/>
</dbReference>
<accession>A0A814TNS4</accession>
<name>A0A814TNS4_9BILA</name>
<evidence type="ECO:0000256" key="3">
    <source>
        <dbReference type="ARBA" id="ARBA00022840"/>
    </source>
</evidence>
<dbReference type="GO" id="GO:0005737">
    <property type="term" value="C:cytoplasm"/>
    <property type="evidence" value="ECO:0007669"/>
    <property type="project" value="TreeGrafter"/>
</dbReference>
<dbReference type="PRINTS" id="PR00983">
    <property type="entry name" value="TRNASYNTHCYS"/>
</dbReference>
<dbReference type="SUPFAM" id="SSF81321">
    <property type="entry name" value="Family A G protein-coupled receptor-like"/>
    <property type="match status" value="1"/>
</dbReference>
<dbReference type="GO" id="GO:0006423">
    <property type="term" value="P:cysteinyl-tRNA aminoacylation"/>
    <property type="evidence" value="ECO:0007669"/>
    <property type="project" value="TreeGrafter"/>
</dbReference>
<keyword evidence="4" id="KW-0472">Membrane</keyword>
<dbReference type="SUPFAM" id="SSF52374">
    <property type="entry name" value="Nucleotidylyl transferase"/>
    <property type="match status" value="1"/>
</dbReference>
<evidence type="ECO:0000313" key="6">
    <source>
        <dbReference type="EMBL" id="CAF1160610.1"/>
    </source>
</evidence>
<feature type="transmembrane region" description="Helical" evidence="4">
    <location>
        <begin position="20"/>
        <end position="45"/>
    </location>
</feature>
<feature type="transmembrane region" description="Helical" evidence="4">
    <location>
        <begin position="90"/>
        <end position="115"/>
    </location>
</feature>
<dbReference type="PANTHER" id="PTHR10890:SF3">
    <property type="entry name" value="CYSTEINE--TRNA LIGASE, CYTOPLASMIC"/>
    <property type="match status" value="1"/>
</dbReference>
<keyword evidence="2" id="KW-0547">Nucleotide-binding</keyword>
<dbReference type="Gene3D" id="3.40.50.620">
    <property type="entry name" value="HUPs"/>
    <property type="match status" value="1"/>
</dbReference>
<keyword evidence="4" id="KW-1133">Transmembrane helix</keyword>
<sequence>MRYFDVQRLFAPHLCSLLVYVYNIAGIAVPFSFVTFTVHRFCCIVYHTNPFFKKKRWVTICIASQWIGEFVISLPFIFRRGSYCSYELWMAIYTCMMATFLPSLTNTVLNIRIFAYVRSSSQRIQPQVTVIPTNGWVPVYLASVISYFIHIDLIVSWSTALLSQLCSQFDIHTGGIDLDFPHHDNKTAQSKAYFDPDSWVINFPHSVHLTIGGCKMSKALKKIVTLQQVLEKYGPTKIRLLFLLHSWSTTFDYSDHEMEKASNYEETLNKFFFEVKTLLYSIDDSNTSTKDNERDLILNKDFSTAEKQINLALCDFIDTPSAMENIRQLMLKTIAYMNIKNLAVNRLLLRKIAAYITRLITIFGLHDSVTFVDDIGFSRSTEQQASTINTENIVMPHVEQFASLDDAVHTQTIADKSKIVTSGDRVIGQLLSESGVRLEDQDGTKKATIKYCHPDVLKSECKQ</sequence>
<protein>
    <recommendedName>
        <fullName evidence="5">tRNA synthetases class I catalytic domain-containing protein</fullName>
    </recommendedName>
</protein>